<comment type="caution">
    <text evidence="3">The sequence shown here is derived from an EMBL/GenBank/DDBJ whole genome shotgun (WGS) entry which is preliminary data.</text>
</comment>
<dbReference type="InterPro" id="IPR053139">
    <property type="entry name" value="Surface_bspA-like"/>
</dbReference>
<dbReference type="InterPro" id="IPR032675">
    <property type="entry name" value="LRR_dom_sf"/>
</dbReference>
<evidence type="ECO:0000256" key="1">
    <source>
        <dbReference type="SAM" id="SignalP"/>
    </source>
</evidence>
<dbReference type="EMBL" id="LTDF01000137">
    <property type="protein sequence ID" value="KXT45424.1"/>
    <property type="molecule type" value="Genomic_DNA"/>
</dbReference>
<dbReference type="RefSeq" id="WP_061437344.1">
    <property type="nucleotide sequence ID" value="NZ_KQ968725.1"/>
</dbReference>
<dbReference type="Gene3D" id="3.40.50.12480">
    <property type="match status" value="1"/>
</dbReference>
<feature type="chain" id="PRO_5007487072" description="DUF6383 domain-containing protein" evidence="1">
    <location>
        <begin position="23"/>
        <end position="1088"/>
    </location>
</feature>
<dbReference type="SUPFAM" id="SSF52058">
    <property type="entry name" value="L domain-like"/>
    <property type="match status" value="2"/>
</dbReference>
<dbReference type="PANTHER" id="PTHR45661">
    <property type="entry name" value="SURFACE ANTIGEN"/>
    <property type="match status" value="1"/>
</dbReference>
<proteinExistence type="predicted"/>
<gene>
    <name evidence="3" type="ORF">HMPREF2531_03573</name>
</gene>
<dbReference type="Pfam" id="PF13306">
    <property type="entry name" value="LRR_5"/>
    <property type="match status" value="2"/>
</dbReference>
<feature type="signal peptide" evidence="1">
    <location>
        <begin position="1"/>
        <end position="22"/>
    </location>
</feature>
<evidence type="ECO:0000313" key="3">
    <source>
        <dbReference type="EMBL" id="KXT45424.1"/>
    </source>
</evidence>
<protein>
    <recommendedName>
        <fullName evidence="2">DUF6383 domain-containing protein</fullName>
    </recommendedName>
</protein>
<dbReference type="Pfam" id="PF19910">
    <property type="entry name" value="DUF6383"/>
    <property type="match status" value="1"/>
</dbReference>
<feature type="domain" description="DUF6383" evidence="2">
    <location>
        <begin position="1015"/>
        <end position="1086"/>
    </location>
</feature>
<reference evidence="3 4" key="1">
    <citation type="submission" date="2016-02" db="EMBL/GenBank/DDBJ databases">
        <authorList>
            <person name="Wen L."/>
            <person name="He K."/>
            <person name="Yang H."/>
        </authorList>
    </citation>
    <scope>NUCLEOTIDE SEQUENCE [LARGE SCALE GENOMIC DNA]</scope>
    <source>
        <strain evidence="3 4">KLE1704</strain>
    </source>
</reference>
<accession>A0A139L1V3</accession>
<evidence type="ECO:0000313" key="4">
    <source>
        <dbReference type="Proteomes" id="UP000070319"/>
    </source>
</evidence>
<sequence length="1088" mass="122136">MKKITTLLTAIIGMAFMNQVSATHVTVEVPTAGQLSSLVQNANCDSITISGNLDGNDFWFIREQMPNLIYLNIGKVTVPDNKLPESGLYSKKALQKIILPDNLGTIGNHAFAYCSNLKDITFPKSLVTIEYNAFYQSGLSEAILPENLKEIGDGVFYECYNLEKVTFPKTLVTIGNNAFRQCNLSEITLPDSLKTIGNNAFRYCQQLQKVTFPEKLETIGTYAFSDCFRLHTTTLKGKTAPAISDNTFNYTKVFYVPEGAAQTYKDASNWSNLIIIDGNTPKKITVTLTTAGTLGEEILKQVNYVKQVNELVINGPLNNDDFYQIQQQATNLIAIDLTGATIESLPENFFYERTALLDIKLPTTLKSIGRYAFYRCYGLTQITIPEGVTNIKDHSFYQCFSLKEIKLPSSLIEIQEYTFQECKSMESIEFPANITNISPGTFYNCPALQQVKFPTNLNNISNYSFYQCTALEKANLPEGLTRIEYCAFYQCSRLKEVLFPSTLATLEDQSFYRCSSLTEIALPSSLIYCHRPFYECHNIKKVTCLASVPPTLENDYDILYGVDKSSTELLVPFWSVNSYKLASGWDAFPTINPLDYETDLINVPGELVIAADIRFKNNPTVSVFDNGRLTVRGTDALSMKKYTQSHTLSGYDDNNWSYRNPVYTNLLSESGAMRADSVVYKLNLKREYWQFITLPFDVNRADMQVNNDALFVIRYYDGKARADGETGNWKDVPANGTLQAGTGYIIQANKQTQLTLKAINNDNKNRLFSGNSLKRTLDEYASEFAHNASWNFIGNPYPCFYDIYYMDYTSPITIWDTRNRTYTAVSTEDDNYILSPMQAFFIQKPVEMKEISFSAEGRQLDATVRQRTTTRSAISSDRTVFNFALNDGIYTDRTRIVINPEASMDYEMSRDAAKFMSDDKDVPQLFTLDATGKYYAINERPLGNGIVSVGIYTGKSGTYTLSLVDATVTADEVILTDKQTGSETRLDLDSYTFTAEAGFCTNRFELHLTTRTITGVEEVQNTNVAQVTAGTGQILISAQPGDEMRVCNVTGQVIERRILTQSSISLPVAPGFYIVTIGKETFKIMVTK</sequence>
<keyword evidence="1" id="KW-0732">Signal</keyword>
<dbReference type="AlphaFoldDB" id="A0A139L1V3"/>
<organism evidence="3">
    <name type="scientific">Bacteroides intestinalis</name>
    <dbReference type="NCBI Taxonomy" id="329854"/>
    <lineage>
        <taxon>Bacteria</taxon>
        <taxon>Pseudomonadati</taxon>
        <taxon>Bacteroidota</taxon>
        <taxon>Bacteroidia</taxon>
        <taxon>Bacteroidales</taxon>
        <taxon>Bacteroidaceae</taxon>
        <taxon>Bacteroides</taxon>
    </lineage>
</organism>
<dbReference type="PANTHER" id="PTHR45661:SF3">
    <property type="entry name" value="IG-LIKE DOMAIN-CONTAINING PROTEIN"/>
    <property type="match status" value="1"/>
</dbReference>
<dbReference type="Gene3D" id="3.80.10.10">
    <property type="entry name" value="Ribonuclease Inhibitor"/>
    <property type="match status" value="4"/>
</dbReference>
<name>A0A139L1V3_9BACE</name>
<dbReference type="Proteomes" id="UP000070319">
    <property type="component" value="Unassembled WGS sequence"/>
</dbReference>
<evidence type="ECO:0000259" key="2">
    <source>
        <dbReference type="Pfam" id="PF19910"/>
    </source>
</evidence>
<dbReference type="InterPro" id="IPR045963">
    <property type="entry name" value="DUF6383"/>
</dbReference>
<dbReference type="InterPro" id="IPR026906">
    <property type="entry name" value="LRR_5"/>
</dbReference>
<dbReference type="PATRIC" id="fig|329854.7.peg.3636"/>